<organism evidence="2 3">
    <name type="scientific">Lysinimonas soli</name>
    <dbReference type="NCBI Taxonomy" id="1074233"/>
    <lineage>
        <taxon>Bacteria</taxon>
        <taxon>Bacillati</taxon>
        <taxon>Actinomycetota</taxon>
        <taxon>Actinomycetes</taxon>
        <taxon>Micrococcales</taxon>
        <taxon>Microbacteriaceae</taxon>
        <taxon>Lysinimonas</taxon>
    </lineage>
</organism>
<dbReference type="Proteomes" id="UP001596039">
    <property type="component" value="Unassembled WGS sequence"/>
</dbReference>
<accession>A0ABW0NL65</accession>
<gene>
    <name evidence="2" type="ORF">ACFPJ4_00310</name>
</gene>
<feature type="domain" description="DUF6998" evidence="1">
    <location>
        <begin position="106"/>
        <end position="218"/>
    </location>
</feature>
<dbReference type="EMBL" id="JBHSMG010000001">
    <property type="protein sequence ID" value="MFC5500673.1"/>
    <property type="molecule type" value="Genomic_DNA"/>
</dbReference>
<dbReference type="InterPro" id="IPR054267">
    <property type="entry name" value="DUF6998"/>
</dbReference>
<evidence type="ECO:0000313" key="3">
    <source>
        <dbReference type="Proteomes" id="UP001596039"/>
    </source>
</evidence>
<evidence type="ECO:0000259" key="1">
    <source>
        <dbReference type="Pfam" id="PF22522"/>
    </source>
</evidence>
<proteinExistence type="predicted"/>
<reference evidence="3" key="1">
    <citation type="journal article" date="2019" name="Int. J. Syst. Evol. Microbiol.">
        <title>The Global Catalogue of Microorganisms (GCM) 10K type strain sequencing project: providing services to taxonomists for standard genome sequencing and annotation.</title>
        <authorList>
            <consortium name="The Broad Institute Genomics Platform"/>
            <consortium name="The Broad Institute Genome Sequencing Center for Infectious Disease"/>
            <person name="Wu L."/>
            <person name="Ma J."/>
        </authorList>
    </citation>
    <scope>NUCLEOTIDE SEQUENCE [LARGE SCALE GENOMIC DNA]</scope>
    <source>
        <strain evidence="3">CGMCC 4.6997</strain>
    </source>
</reference>
<keyword evidence="3" id="KW-1185">Reference proteome</keyword>
<dbReference type="Pfam" id="PF22522">
    <property type="entry name" value="DUF6998"/>
    <property type="match status" value="1"/>
</dbReference>
<comment type="caution">
    <text evidence="2">The sequence shown here is derived from an EMBL/GenBank/DDBJ whole genome shotgun (WGS) entry which is preliminary data.</text>
</comment>
<evidence type="ECO:0000313" key="2">
    <source>
        <dbReference type="EMBL" id="MFC5500673.1"/>
    </source>
</evidence>
<protein>
    <submittedName>
        <fullName evidence="2">DUF6998 domain-containing protein</fullName>
    </submittedName>
</protein>
<name>A0ABW0NL65_9MICO</name>
<sequence>MNPASISVRELADELAVSPKSIRAWMRKQNWRSVVEHGQPWLLSPSQVRELRGRFALEAADDEIVLAVADGDPLPGLSIGELLTTYRHVLASLRARGMVRTNNAPIGDLAEYCAAIVYDGLLAPNSEKSYDLVAEDGRRIQVKVRVIRSDTRPTAAFSPLRSFRFDAAVFLLVNDESGRVETAMELSAAEVQEVGKYREHTNGTVLRIGQIRRRSLGVDLTARFDEAWHEMLGLPGTM</sequence>
<dbReference type="RefSeq" id="WP_386738267.1">
    <property type="nucleotide sequence ID" value="NZ_JBHSMG010000001.1"/>
</dbReference>